<gene>
    <name evidence="17" type="primary">pupB1</name>
    <name evidence="17" type="ORF">CCOS865_01132</name>
</gene>
<dbReference type="InterPro" id="IPR039426">
    <property type="entry name" value="TonB-dep_rcpt-like"/>
</dbReference>
<dbReference type="Gene3D" id="2.40.170.20">
    <property type="entry name" value="TonB-dependent receptor, beta-barrel domain"/>
    <property type="match status" value="1"/>
</dbReference>
<evidence type="ECO:0000259" key="16">
    <source>
        <dbReference type="SMART" id="SM00965"/>
    </source>
</evidence>
<accession>A0A383RPE2</accession>
<dbReference type="InterPro" id="IPR011662">
    <property type="entry name" value="Secretin/TonB_short_N"/>
</dbReference>
<dbReference type="InterPro" id="IPR000531">
    <property type="entry name" value="Beta-barrel_TonB"/>
</dbReference>
<evidence type="ECO:0000256" key="13">
    <source>
        <dbReference type="ARBA" id="ARBA00023237"/>
    </source>
</evidence>
<evidence type="ECO:0000256" key="4">
    <source>
        <dbReference type="ARBA" id="ARBA00022452"/>
    </source>
</evidence>
<dbReference type="PROSITE" id="PS52016">
    <property type="entry name" value="TONB_DEPENDENT_REC_3"/>
    <property type="match status" value="1"/>
</dbReference>
<evidence type="ECO:0000256" key="9">
    <source>
        <dbReference type="ARBA" id="ARBA00023065"/>
    </source>
</evidence>
<dbReference type="PANTHER" id="PTHR32552:SF74">
    <property type="entry name" value="HYDROXAMATE SIDEROPHORE RECEPTOR FHUE"/>
    <property type="match status" value="1"/>
</dbReference>
<dbReference type="OrthoDB" id="8663017at2"/>
<evidence type="ECO:0000256" key="11">
    <source>
        <dbReference type="ARBA" id="ARBA00023136"/>
    </source>
</evidence>
<keyword evidence="9" id="KW-0406">Ion transport</keyword>
<reference evidence="18" key="1">
    <citation type="submission" date="2018-08" db="EMBL/GenBank/DDBJ databases">
        <authorList>
            <person name="Blom J."/>
        </authorList>
    </citation>
    <scope>NUCLEOTIDE SEQUENCE [LARGE SCALE GENOMIC DNA]</scope>
    <source>
        <strain evidence="18">CCOS 865</strain>
    </source>
</reference>
<evidence type="ECO:0000313" key="18">
    <source>
        <dbReference type="Proteomes" id="UP000263595"/>
    </source>
</evidence>
<name>A0A383RPE2_9PSED</name>
<evidence type="ECO:0000256" key="1">
    <source>
        <dbReference type="ARBA" id="ARBA00004571"/>
    </source>
</evidence>
<evidence type="ECO:0000256" key="5">
    <source>
        <dbReference type="ARBA" id="ARBA00022496"/>
    </source>
</evidence>
<dbReference type="Pfam" id="PF07715">
    <property type="entry name" value="Plug"/>
    <property type="match status" value="1"/>
</dbReference>
<dbReference type="Pfam" id="PF07660">
    <property type="entry name" value="STN"/>
    <property type="match status" value="1"/>
</dbReference>
<dbReference type="NCBIfam" id="TIGR01783">
    <property type="entry name" value="TonB-siderophor"/>
    <property type="match status" value="1"/>
</dbReference>
<evidence type="ECO:0000256" key="10">
    <source>
        <dbReference type="ARBA" id="ARBA00023077"/>
    </source>
</evidence>
<keyword evidence="13 14" id="KW-0998">Cell outer membrane</keyword>
<feature type="domain" description="Secretin/TonB short N-terminal" evidence="16">
    <location>
        <begin position="67"/>
        <end position="118"/>
    </location>
</feature>
<evidence type="ECO:0000256" key="2">
    <source>
        <dbReference type="ARBA" id="ARBA00009810"/>
    </source>
</evidence>
<keyword evidence="3 14" id="KW-0813">Transport</keyword>
<evidence type="ECO:0000256" key="14">
    <source>
        <dbReference type="PROSITE-ProRule" id="PRU01360"/>
    </source>
</evidence>
<dbReference type="InterPro" id="IPR036942">
    <property type="entry name" value="Beta-barrel_TonB_sf"/>
</dbReference>
<organism evidence="17 18">
    <name type="scientific">Pseudomonas reidholzensis</name>
    <dbReference type="NCBI Taxonomy" id="1785162"/>
    <lineage>
        <taxon>Bacteria</taxon>
        <taxon>Pseudomonadati</taxon>
        <taxon>Pseudomonadota</taxon>
        <taxon>Gammaproteobacteria</taxon>
        <taxon>Pseudomonadales</taxon>
        <taxon>Pseudomonadaceae</taxon>
        <taxon>Pseudomonas</taxon>
    </lineage>
</organism>
<dbReference type="GO" id="GO:0038023">
    <property type="term" value="F:signaling receptor activity"/>
    <property type="evidence" value="ECO:0007669"/>
    <property type="project" value="InterPro"/>
</dbReference>
<evidence type="ECO:0000256" key="3">
    <source>
        <dbReference type="ARBA" id="ARBA00022448"/>
    </source>
</evidence>
<evidence type="ECO:0000256" key="6">
    <source>
        <dbReference type="ARBA" id="ARBA00022692"/>
    </source>
</evidence>
<evidence type="ECO:0000313" key="17">
    <source>
        <dbReference type="EMBL" id="SYX88892.1"/>
    </source>
</evidence>
<evidence type="ECO:0000256" key="12">
    <source>
        <dbReference type="ARBA" id="ARBA00023170"/>
    </source>
</evidence>
<keyword evidence="5" id="KW-0410">Iron transport</keyword>
<dbReference type="InterPro" id="IPR010105">
    <property type="entry name" value="TonB_sidphr_rcpt"/>
</dbReference>
<evidence type="ECO:0000256" key="7">
    <source>
        <dbReference type="ARBA" id="ARBA00022729"/>
    </source>
</evidence>
<dbReference type="AlphaFoldDB" id="A0A383RPE2"/>
<dbReference type="Pfam" id="PF00593">
    <property type="entry name" value="TonB_dep_Rec_b-barrel"/>
    <property type="match status" value="1"/>
</dbReference>
<evidence type="ECO:0000256" key="8">
    <source>
        <dbReference type="ARBA" id="ARBA00023004"/>
    </source>
</evidence>
<dbReference type="GO" id="GO:0015891">
    <property type="term" value="P:siderophore transport"/>
    <property type="evidence" value="ECO:0007669"/>
    <property type="project" value="InterPro"/>
</dbReference>
<protein>
    <submittedName>
        <fullName evidence="17">Ferric-pseudobactin BN7/BN8 receptor</fullName>
    </submittedName>
</protein>
<dbReference type="RefSeq" id="WP_119138755.1">
    <property type="nucleotide sequence ID" value="NZ_CBCSFL010000050.1"/>
</dbReference>
<keyword evidence="18" id="KW-1185">Reference proteome</keyword>
<dbReference type="Proteomes" id="UP000263595">
    <property type="component" value="Unassembled WGS sequence"/>
</dbReference>
<keyword evidence="12 17" id="KW-0675">Receptor</keyword>
<dbReference type="InterPro" id="IPR037066">
    <property type="entry name" value="Plug_dom_sf"/>
</dbReference>
<dbReference type="GO" id="GO:0015344">
    <property type="term" value="F:siderophore uptake transmembrane transporter activity"/>
    <property type="evidence" value="ECO:0007669"/>
    <property type="project" value="TreeGrafter"/>
</dbReference>
<dbReference type="GO" id="GO:0009279">
    <property type="term" value="C:cell outer membrane"/>
    <property type="evidence" value="ECO:0007669"/>
    <property type="project" value="UniProtKB-SubCell"/>
</dbReference>
<dbReference type="SUPFAM" id="SSF56935">
    <property type="entry name" value="Porins"/>
    <property type="match status" value="1"/>
</dbReference>
<comment type="subcellular location">
    <subcellularLocation>
        <location evidence="1 14">Cell outer membrane</location>
        <topology evidence="1 14">Multi-pass membrane protein</topology>
    </subcellularLocation>
</comment>
<keyword evidence="6 14" id="KW-0812">Transmembrane</keyword>
<dbReference type="SMART" id="SM00965">
    <property type="entry name" value="STN"/>
    <property type="match status" value="1"/>
</dbReference>
<keyword evidence="4 14" id="KW-1134">Transmembrane beta strand</keyword>
<dbReference type="CDD" id="cd01347">
    <property type="entry name" value="ligand_gated_channel"/>
    <property type="match status" value="1"/>
</dbReference>
<keyword evidence="8" id="KW-0408">Iron</keyword>
<dbReference type="FunFam" id="2.170.130.10:FF:000010">
    <property type="entry name" value="Ferripyoverdine receptor"/>
    <property type="match status" value="1"/>
</dbReference>
<dbReference type="Gene3D" id="2.170.130.10">
    <property type="entry name" value="TonB-dependent receptor, plug domain"/>
    <property type="match status" value="1"/>
</dbReference>
<sequence>MHRFTRLSPRLQRTPLSALLSASLLMPGGLLAVLPSQALAAQEQHFYQIPGGPLGEVLSRFAADSGVVVSFDSRLTDGLQSTGLQGSYDLEQGFALLLSGNGLHAVNVAANNYLLEVSTPAQGLELSATSISGKAPGSTTEGTGLYTTYASSSSTRLNLSPKETPQSLSVITRQRMDDQKLTGLTEVMEATTGVWVSRVGVGAENDTYWSRGFQINNFEIDGMPTASRLDVTTQNTAMYDRVEVVRGATGLISGSGTPSATVNLIRKRPTYEPQLSATSEAGSWDRYGLGMDVSGPLTDSGNVRGRLVLDYKQQHAWIDHLESQSQLIYGITEFDLSESTLLTVGMSYVDNQVDRPLRTGFQSRFSDGSDTHFSRSANSAPEWAYNNRALSNLFASLEHQFDNGWSGKLEVGHSQNDYDELINYMNGEIDRQSGAGAYLYPNRWSGKPRQDNLDAYLTGPLSLFGREHELIAGVSLSHYRENTPNHGGWFGPWTGYVGTIDNIFAWDGAGTRPDTSTIGKTYIEEKQYAAYLTGRFQLSDATHLILGGRVTDWKRTNEVLYYDDPDSNSQDQESRNGVFLPYTGLVYDLDRNWSLYASYTKIFNPQAYGIEDEGGKPLEPQEGTGYEVGVKGSFNDDKLNASLALFRLEQDNLAVYVQDNYYRAEQGTTTQGVEMELSGQLAEGWQASLGYAYSVSTDEDDERIVTQVPRHSLKTFTSYRLPGALERMTVGGGVNWQSKNGQDLHGVTQGSYAVASLMARYQIDDHLSASVNVNNLFDKHYYSYVDNWSVYAAPRNFMASVQYQY</sequence>
<comment type="similarity">
    <text evidence="2 14 15">Belongs to the TonB-dependent receptor family.</text>
</comment>
<keyword evidence="7" id="KW-0732">Signal</keyword>
<proteinExistence type="inferred from homology"/>
<keyword evidence="10 15" id="KW-0798">TonB box</keyword>
<dbReference type="InterPro" id="IPR012910">
    <property type="entry name" value="Plug_dom"/>
</dbReference>
<evidence type="ECO:0000256" key="15">
    <source>
        <dbReference type="RuleBase" id="RU003357"/>
    </source>
</evidence>
<dbReference type="EMBL" id="UNOZ01000007">
    <property type="protein sequence ID" value="SYX88892.1"/>
    <property type="molecule type" value="Genomic_DNA"/>
</dbReference>
<dbReference type="PANTHER" id="PTHR32552">
    <property type="entry name" value="FERRICHROME IRON RECEPTOR-RELATED"/>
    <property type="match status" value="1"/>
</dbReference>
<keyword evidence="11 14" id="KW-0472">Membrane</keyword>
<dbReference type="Gene3D" id="3.55.50.30">
    <property type="match status" value="1"/>
</dbReference>